<feature type="binding site" evidence="10">
    <location>
        <position position="114"/>
    </location>
    <ligand>
        <name>Mn(2+)</name>
        <dbReference type="ChEBI" id="CHEBI:29035"/>
        <label>2</label>
    </ligand>
</feature>
<keyword evidence="13" id="KW-1185">Reference proteome</keyword>
<dbReference type="OrthoDB" id="9783283at2"/>
<dbReference type="EC" id="3.6.1.54" evidence="10"/>
<keyword evidence="5 10" id="KW-0479">Metal-binding</keyword>
<dbReference type="InterPro" id="IPR010138">
    <property type="entry name" value="UDP-diacylglucosamine_Hdrlase"/>
</dbReference>
<keyword evidence="6 10" id="KW-0378">Hydrolase</keyword>
<accession>A0A081NCJ3</accession>
<comment type="caution">
    <text evidence="12">The sequence shown here is derived from an EMBL/GenBank/DDBJ whole genome shotgun (WGS) entry which is preliminary data.</text>
</comment>
<dbReference type="SUPFAM" id="SSF56300">
    <property type="entry name" value="Metallo-dependent phosphatases"/>
    <property type="match status" value="1"/>
</dbReference>
<dbReference type="AlphaFoldDB" id="A0A081NCJ3"/>
<keyword evidence="8 10" id="KW-0472">Membrane</keyword>
<organism evidence="12 13">
    <name type="scientific">Endozoicomonas numazuensis</name>
    <dbReference type="NCBI Taxonomy" id="1137799"/>
    <lineage>
        <taxon>Bacteria</taxon>
        <taxon>Pseudomonadati</taxon>
        <taxon>Pseudomonadota</taxon>
        <taxon>Gammaproteobacteria</taxon>
        <taxon>Oceanospirillales</taxon>
        <taxon>Endozoicomonadaceae</taxon>
        <taxon>Endozoicomonas</taxon>
    </lineage>
</organism>
<gene>
    <name evidence="10" type="primary">lpxH</name>
    <name evidence="12" type="ORF">GZ78_23225</name>
</gene>
<dbReference type="GO" id="GO:0005737">
    <property type="term" value="C:cytoplasm"/>
    <property type="evidence" value="ECO:0007669"/>
    <property type="project" value="InterPro"/>
</dbReference>
<comment type="similarity">
    <text evidence="10">Belongs to the LpxH family.</text>
</comment>
<sequence>MNIQFISDLHLTPERPDIVRAFASYMSEQASKSDALYILGDFFEYWVGDDAMEPFHHDIARQLKAYTDSGKSLFIMAGNRDFAIGKDFLKMTGATWLNDPCCIDLNGETVLLMHGDLLCTGDQQYLRYRKIIRNPVVLGFLRLSPLSYRKNLAQKIRSNSKKAKSMKSLDIMDVTSEEVVRVMEQYQVKTLIHGHTHRPDIHDVELSSGTGKRIVLGDWDRQGWVLTADDSGLNMEAFDILPS</sequence>
<dbReference type="InterPro" id="IPR029052">
    <property type="entry name" value="Metallo-depent_PP-like"/>
</dbReference>
<feature type="binding site" evidence="10">
    <location>
        <position position="122"/>
    </location>
    <ligand>
        <name>substrate</name>
    </ligand>
</feature>
<feature type="binding site" evidence="10">
    <location>
        <position position="79"/>
    </location>
    <ligand>
        <name>Mn(2+)</name>
        <dbReference type="ChEBI" id="CHEBI:29035"/>
        <label>2</label>
    </ligand>
</feature>
<dbReference type="RefSeq" id="WP_034840739.1">
    <property type="nucleotide sequence ID" value="NZ_JOKH01000006.1"/>
</dbReference>
<evidence type="ECO:0000256" key="1">
    <source>
        <dbReference type="ARBA" id="ARBA00022475"/>
    </source>
</evidence>
<feature type="binding site" evidence="10">
    <location>
        <position position="195"/>
    </location>
    <ligand>
        <name>Mn(2+)</name>
        <dbReference type="ChEBI" id="CHEBI:29035"/>
        <label>2</label>
    </ligand>
</feature>
<dbReference type="STRING" id="1137799.GZ78_23225"/>
<evidence type="ECO:0000313" key="12">
    <source>
        <dbReference type="EMBL" id="KEQ16166.1"/>
    </source>
</evidence>
<reference evidence="12 13" key="1">
    <citation type="submission" date="2014-06" db="EMBL/GenBank/DDBJ databases">
        <title>Whole Genome Sequences of Three Symbiotic Endozoicomonas Bacteria.</title>
        <authorList>
            <person name="Neave M.J."/>
            <person name="Apprill A."/>
            <person name="Voolstra C.R."/>
        </authorList>
    </citation>
    <scope>NUCLEOTIDE SEQUENCE [LARGE SCALE GENOMIC DNA]</scope>
    <source>
        <strain evidence="12 13">DSM 25634</strain>
    </source>
</reference>
<evidence type="ECO:0000256" key="7">
    <source>
        <dbReference type="ARBA" id="ARBA00023098"/>
    </source>
</evidence>
<feature type="binding site" evidence="10">
    <location>
        <begin position="79"/>
        <end position="80"/>
    </location>
    <ligand>
        <name>substrate</name>
    </ligand>
</feature>
<dbReference type="Pfam" id="PF00149">
    <property type="entry name" value="Metallophos"/>
    <property type="match status" value="1"/>
</dbReference>
<feature type="binding site" evidence="10">
    <location>
        <position position="167"/>
    </location>
    <ligand>
        <name>substrate</name>
    </ligand>
</feature>
<comment type="function">
    <text evidence="10">Hydrolyzes the pyrophosphate bond of UDP-2,3-diacylglucosamine to yield 2,3-diacylglucosamine 1-phosphate (lipid X) and UMP by catalyzing the attack of water at the alpha-P atom. Involved in the biosynthesis of lipid A, a phosphorylated glycolipid that anchors the lipopolysaccharide to the outer membrane of the cell.</text>
</comment>
<dbReference type="GO" id="GO:0009245">
    <property type="term" value="P:lipid A biosynthetic process"/>
    <property type="evidence" value="ECO:0007669"/>
    <property type="project" value="UniProtKB-UniRule"/>
</dbReference>
<feature type="binding site" evidence="10">
    <location>
        <position position="160"/>
    </location>
    <ligand>
        <name>substrate</name>
    </ligand>
</feature>
<dbReference type="GO" id="GO:0019897">
    <property type="term" value="C:extrinsic component of plasma membrane"/>
    <property type="evidence" value="ECO:0007669"/>
    <property type="project" value="UniProtKB-UniRule"/>
</dbReference>
<evidence type="ECO:0000256" key="2">
    <source>
        <dbReference type="ARBA" id="ARBA00022516"/>
    </source>
</evidence>
<dbReference type="GO" id="GO:0030145">
    <property type="term" value="F:manganese ion binding"/>
    <property type="evidence" value="ECO:0007669"/>
    <property type="project" value="UniProtKB-UniRule"/>
</dbReference>
<dbReference type="eggNOG" id="COG2908">
    <property type="taxonomic scope" value="Bacteria"/>
</dbReference>
<name>A0A081NCJ3_9GAMM</name>
<comment type="pathway">
    <text evidence="10">Glycolipid biosynthesis; lipid IV(A) biosynthesis; lipid IV(A) from (3R)-3-hydroxytetradecanoyl-[acyl-carrier-protein] and UDP-N-acetyl-alpha-D-glucosamine: step 4/6.</text>
</comment>
<comment type="subcellular location">
    <subcellularLocation>
        <location evidence="10">Cell inner membrane</location>
        <topology evidence="10">Peripheral membrane protein</topology>
        <orientation evidence="10">Cytoplasmic side</orientation>
    </subcellularLocation>
</comment>
<dbReference type="Gene3D" id="3.60.21.10">
    <property type="match status" value="1"/>
</dbReference>
<keyword evidence="9 10" id="KW-0464">Manganese</keyword>
<evidence type="ECO:0000256" key="5">
    <source>
        <dbReference type="ARBA" id="ARBA00022723"/>
    </source>
</evidence>
<keyword evidence="1 10" id="KW-1003">Cell membrane</keyword>
<dbReference type="EMBL" id="JOKH01000006">
    <property type="protein sequence ID" value="KEQ16166.1"/>
    <property type="molecule type" value="Genomic_DNA"/>
</dbReference>
<feature type="binding site" evidence="10">
    <location>
        <position position="197"/>
    </location>
    <ligand>
        <name>Mn(2+)</name>
        <dbReference type="ChEBI" id="CHEBI:29035"/>
        <label>1</label>
    </ligand>
</feature>
<evidence type="ECO:0000256" key="3">
    <source>
        <dbReference type="ARBA" id="ARBA00022519"/>
    </source>
</evidence>
<dbReference type="InterPro" id="IPR043461">
    <property type="entry name" value="LpxH-like"/>
</dbReference>
<feature type="binding site" evidence="10">
    <location>
        <position position="41"/>
    </location>
    <ligand>
        <name>Mn(2+)</name>
        <dbReference type="ChEBI" id="CHEBI:29035"/>
        <label>2</label>
    </ligand>
</feature>
<keyword evidence="3 10" id="KW-0997">Cell inner membrane</keyword>
<evidence type="ECO:0000256" key="6">
    <source>
        <dbReference type="ARBA" id="ARBA00022801"/>
    </source>
</evidence>
<evidence type="ECO:0000256" key="9">
    <source>
        <dbReference type="ARBA" id="ARBA00023211"/>
    </source>
</evidence>
<dbReference type="PANTHER" id="PTHR34990">
    <property type="entry name" value="UDP-2,3-DIACYLGLUCOSAMINE HYDROLASE-RELATED"/>
    <property type="match status" value="1"/>
</dbReference>
<evidence type="ECO:0000313" key="13">
    <source>
        <dbReference type="Proteomes" id="UP000028073"/>
    </source>
</evidence>
<comment type="catalytic activity">
    <reaction evidence="10">
        <text>UDP-2-N,3-O-bis[(3R)-3-hydroxytetradecanoyl]-alpha-D-glucosamine + H2O = 2-N,3-O-bis[(3R)-3-hydroxytetradecanoyl]-alpha-D-glucosaminyl 1-phosphate + UMP + 2 H(+)</text>
        <dbReference type="Rhea" id="RHEA:25213"/>
        <dbReference type="ChEBI" id="CHEBI:15377"/>
        <dbReference type="ChEBI" id="CHEBI:15378"/>
        <dbReference type="ChEBI" id="CHEBI:57865"/>
        <dbReference type="ChEBI" id="CHEBI:57957"/>
        <dbReference type="ChEBI" id="CHEBI:78847"/>
        <dbReference type="EC" id="3.6.1.54"/>
    </reaction>
</comment>
<dbReference type="Proteomes" id="UP000028073">
    <property type="component" value="Unassembled WGS sequence"/>
</dbReference>
<feature type="binding site" evidence="10">
    <location>
        <position position="10"/>
    </location>
    <ligand>
        <name>Mn(2+)</name>
        <dbReference type="ChEBI" id="CHEBI:29035"/>
        <label>1</label>
    </ligand>
</feature>
<feature type="binding site" evidence="10">
    <location>
        <position position="41"/>
    </location>
    <ligand>
        <name>Mn(2+)</name>
        <dbReference type="ChEBI" id="CHEBI:29035"/>
        <label>1</label>
    </ligand>
</feature>
<dbReference type="PANTHER" id="PTHR34990:SF1">
    <property type="entry name" value="UDP-2,3-DIACYLGLUCOSAMINE HYDROLASE"/>
    <property type="match status" value="1"/>
</dbReference>
<keyword evidence="2 10" id="KW-0444">Lipid biosynthesis</keyword>
<evidence type="ECO:0000256" key="10">
    <source>
        <dbReference type="HAMAP-Rule" id="MF_00575"/>
    </source>
</evidence>
<evidence type="ECO:0000256" key="8">
    <source>
        <dbReference type="ARBA" id="ARBA00023136"/>
    </source>
</evidence>
<dbReference type="GO" id="GO:0008758">
    <property type="term" value="F:UDP-2,3-diacylglucosamine hydrolase activity"/>
    <property type="evidence" value="ECO:0007669"/>
    <property type="project" value="UniProtKB-UniRule"/>
</dbReference>
<dbReference type="NCBIfam" id="TIGR01854">
    <property type="entry name" value="lipid_A_lpxH"/>
    <property type="match status" value="1"/>
</dbReference>
<dbReference type="UniPathway" id="UPA00359">
    <property type="reaction ID" value="UER00480"/>
</dbReference>
<dbReference type="InterPro" id="IPR004843">
    <property type="entry name" value="Calcineurin-like_PHP"/>
</dbReference>
<keyword evidence="4 10" id="KW-0441">Lipid A biosynthesis</keyword>
<protein>
    <recommendedName>
        <fullName evidence="10">UDP-2,3-diacylglucosamine hydrolase</fullName>
        <ecNumber evidence="10">3.6.1.54</ecNumber>
    </recommendedName>
    <alternativeName>
        <fullName evidence="10">UDP-2,3-diacylglucosamine diphosphatase</fullName>
    </alternativeName>
</protein>
<proteinExistence type="inferred from homology"/>
<comment type="cofactor">
    <cofactor evidence="10">
        <name>Mn(2+)</name>
        <dbReference type="ChEBI" id="CHEBI:29035"/>
    </cofactor>
    <text evidence="10">Binds 2 Mn(2+) ions per subunit in a binuclear metal center.</text>
</comment>
<feature type="binding site" evidence="10">
    <location>
        <position position="8"/>
    </location>
    <ligand>
        <name>Mn(2+)</name>
        <dbReference type="ChEBI" id="CHEBI:29035"/>
        <label>1</label>
    </ligand>
</feature>
<evidence type="ECO:0000256" key="4">
    <source>
        <dbReference type="ARBA" id="ARBA00022556"/>
    </source>
</evidence>
<dbReference type="CDD" id="cd07398">
    <property type="entry name" value="MPP_YbbF-LpxH"/>
    <property type="match status" value="1"/>
</dbReference>
<dbReference type="NCBIfam" id="NF003743">
    <property type="entry name" value="PRK05340.1"/>
    <property type="match status" value="1"/>
</dbReference>
<feature type="binding site" evidence="10">
    <location>
        <position position="195"/>
    </location>
    <ligand>
        <name>substrate</name>
    </ligand>
</feature>
<keyword evidence="7 10" id="KW-0443">Lipid metabolism</keyword>
<dbReference type="HAMAP" id="MF_00575">
    <property type="entry name" value="LpxH"/>
    <property type="match status" value="1"/>
</dbReference>
<feature type="binding site" evidence="10">
    <location>
        <position position="164"/>
    </location>
    <ligand>
        <name>substrate</name>
    </ligand>
</feature>
<feature type="domain" description="Calcineurin-like phosphoesterase" evidence="11">
    <location>
        <begin position="1"/>
        <end position="199"/>
    </location>
</feature>
<evidence type="ECO:0000259" key="11">
    <source>
        <dbReference type="Pfam" id="PF00149"/>
    </source>
</evidence>